<dbReference type="AlphaFoldDB" id="A0A926D1S8"/>
<dbReference type="PROSITE" id="PS51257">
    <property type="entry name" value="PROKAR_LIPOPROTEIN"/>
    <property type="match status" value="1"/>
</dbReference>
<feature type="chain" id="PRO_5038744627" description="Lipoprotein" evidence="2">
    <location>
        <begin position="22"/>
        <end position="254"/>
    </location>
</feature>
<feature type="compositionally biased region" description="Low complexity" evidence="1">
    <location>
        <begin position="41"/>
        <end position="52"/>
    </location>
</feature>
<feature type="compositionally biased region" description="Pro residues" evidence="1">
    <location>
        <begin position="53"/>
        <end position="63"/>
    </location>
</feature>
<dbReference type="EMBL" id="JACRSO010000004">
    <property type="protein sequence ID" value="MBC8529693.1"/>
    <property type="molecule type" value="Genomic_DNA"/>
</dbReference>
<reference evidence="3" key="1">
    <citation type="submission" date="2020-08" db="EMBL/GenBank/DDBJ databases">
        <title>Genome public.</title>
        <authorList>
            <person name="Liu C."/>
            <person name="Sun Q."/>
        </authorList>
    </citation>
    <scope>NUCLEOTIDE SEQUENCE</scope>
    <source>
        <strain evidence="3">NSJ-44</strain>
    </source>
</reference>
<name>A0A926D1S8_9FIRM</name>
<evidence type="ECO:0000313" key="4">
    <source>
        <dbReference type="Proteomes" id="UP000654279"/>
    </source>
</evidence>
<evidence type="ECO:0008006" key="5">
    <source>
        <dbReference type="Google" id="ProtNLM"/>
    </source>
</evidence>
<evidence type="ECO:0000313" key="3">
    <source>
        <dbReference type="EMBL" id="MBC8529693.1"/>
    </source>
</evidence>
<sequence length="254" mass="27004">MGKKKLLCCILALALACTALAGCASREAGLKALASKDAALSPQPTASATVTPAPTPTATPEPTPAKEPETAYRPGELSEDGYISTWLGLQFTPPKGMIMLDEEQMRQSMQAGGQVILDEEGQQMLEKTAGNLGYEMMCVSSEGDNVNMLVEEALVSLSERQYLTLSQSQMEKAFTSQGMTIAFGEIAEQEIGGVTFTSLPYTVKLVQPEAGLDMSMDITTFVKCKGKYMVVMTVTSATADGTETILSGFSPLDL</sequence>
<proteinExistence type="predicted"/>
<organism evidence="3 4">
    <name type="scientific">Luoshenia tenuis</name>
    <dbReference type="NCBI Taxonomy" id="2763654"/>
    <lineage>
        <taxon>Bacteria</taxon>
        <taxon>Bacillati</taxon>
        <taxon>Bacillota</taxon>
        <taxon>Clostridia</taxon>
        <taxon>Christensenellales</taxon>
        <taxon>Christensenellaceae</taxon>
        <taxon>Luoshenia</taxon>
    </lineage>
</organism>
<feature type="signal peptide" evidence="2">
    <location>
        <begin position="1"/>
        <end position="21"/>
    </location>
</feature>
<dbReference type="RefSeq" id="WP_249285517.1">
    <property type="nucleotide sequence ID" value="NZ_JACRSO010000004.1"/>
</dbReference>
<keyword evidence="4" id="KW-1185">Reference proteome</keyword>
<evidence type="ECO:0000256" key="1">
    <source>
        <dbReference type="SAM" id="MobiDB-lite"/>
    </source>
</evidence>
<feature type="region of interest" description="Disordered" evidence="1">
    <location>
        <begin position="41"/>
        <end position="75"/>
    </location>
</feature>
<dbReference type="Proteomes" id="UP000654279">
    <property type="component" value="Unassembled WGS sequence"/>
</dbReference>
<comment type="caution">
    <text evidence="3">The sequence shown here is derived from an EMBL/GenBank/DDBJ whole genome shotgun (WGS) entry which is preliminary data.</text>
</comment>
<gene>
    <name evidence="3" type="ORF">H8699_09660</name>
</gene>
<keyword evidence="2" id="KW-0732">Signal</keyword>
<evidence type="ECO:0000256" key="2">
    <source>
        <dbReference type="SAM" id="SignalP"/>
    </source>
</evidence>
<accession>A0A926D1S8</accession>
<protein>
    <recommendedName>
        <fullName evidence="5">Lipoprotein</fullName>
    </recommendedName>
</protein>